<dbReference type="InterPro" id="IPR053716">
    <property type="entry name" value="Flag_assembly_chemotaxis_eff"/>
</dbReference>
<proteinExistence type="predicted"/>
<comment type="caution">
    <text evidence="2">The sequence shown here is derived from an EMBL/GenBank/DDBJ whole genome shotgun (WGS) entry which is preliminary data.</text>
</comment>
<dbReference type="STRING" id="1777141.AWB80_02729"/>
<evidence type="ECO:0000313" key="2">
    <source>
        <dbReference type="EMBL" id="SAK61977.1"/>
    </source>
</evidence>
<dbReference type="EMBL" id="FCOE02000007">
    <property type="protein sequence ID" value="SAK61977.1"/>
    <property type="molecule type" value="Genomic_DNA"/>
</dbReference>
<sequence length="138" mass="15681">MTSAGDDRRLWTLLTRVRGLRVRRCRQLLARMQQAAHGARAELMRQTAERDRHAARLPEILGLCGHGQQDATLWRNALKAHRSREADVLAAIRTAQRALADALAEVQMARIALQRQMRAHEAAQTRKREATARLCDDE</sequence>
<dbReference type="Proteomes" id="UP000054911">
    <property type="component" value="Unassembled WGS sequence"/>
</dbReference>
<organism evidence="2 3">
    <name type="scientific">Caballeronia pedi</name>
    <dbReference type="NCBI Taxonomy" id="1777141"/>
    <lineage>
        <taxon>Bacteria</taxon>
        <taxon>Pseudomonadati</taxon>
        <taxon>Pseudomonadota</taxon>
        <taxon>Betaproteobacteria</taxon>
        <taxon>Burkholderiales</taxon>
        <taxon>Burkholderiaceae</taxon>
        <taxon>Caballeronia</taxon>
    </lineage>
</organism>
<evidence type="ECO:0000256" key="1">
    <source>
        <dbReference type="SAM" id="Coils"/>
    </source>
</evidence>
<evidence type="ECO:0000313" key="3">
    <source>
        <dbReference type="Proteomes" id="UP000054911"/>
    </source>
</evidence>
<dbReference type="AlphaFoldDB" id="A0A158AY83"/>
<reference evidence="2" key="1">
    <citation type="submission" date="2016-01" db="EMBL/GenBank/DDBJ databases">
        <authorList>
            <person name="Peeters C."/>
        </authorList>
    </citation>
    <scope>NUCLEOTIDE SEQUENCE [LARGE SCALE GENOMIC DNA]</scope>
    <source>
        <strain evidence="2">LMG 29323</strain>
    </source>
</reference>
<dbReference type="Gene3D" id="1.10.287.1700">
    <property type="match status" value="1"/>
</dbReference>
<gene>
    <name evidence="2" type="ORF">AWB80_02729</name>
</gene>
<keyword evidence="1" id="KW-0175">Coiled coil</keyword>
<keyword evidence="3" id="KW-1185">Reference proteome</keyword>
<name>A0A158AY83_9BURK</name>
<protein>
    <submittedName>
        <fullName evidence="2">Uncharacterized protein</fullName>
    </submittedName>
</protein>
<dbReference type="OrthoDB" id="9135356at2"/>
<feature type="coiled-coil region" evidence="1">
    <location>
        <begin position="103"/>
        <end position="133"/>
    </location>
</feature>
<accession>A0A158AY83</accession>
<dbReference type="RefSeq" id="WP_143328026.1">
    <property type="nucleotide sequence ID" value="NZ_FCOE02000007.1"/>
</dbReference>